<dbReference type="EMBL" id="MDYQ01000372">
    <property type="protein sequence ID" value="PRP75635.1"/>
    <property type="molecule type" value="Genomic_DNA"/>
</dbReference>
<dbReference type="AlphaFoldDB" id="A0A2P6MVA7"/>
<evidence type="ECO:0000313" key="3">
    <source>
        <dbReference type="Proteomes" id="UP000241769"/>
    </source>
</evidence>
<name>A0A2P6MVA7_9EUKA</name>
<reference evidence="2 3" key="1">
    <citation type="journal article" date="2018" name="Genome Biol. Evol.">
        <title>Multiple Roots of Fruiting Body Formation in Amoebozoa.</title>
        <authorList>
            <person name="Hillmann F."/>
            <person name="Forbes G."/>
            <person name="Novohradska S."/>
            <person name="Ferling I."/>
            <person name="Riege K."/>
            <person name="Groth M."/>
            <person name="Westermann M."/>
            <person name="Marz M."/>
            <person name="Spaller T."/>
            <person name="Winckler T."/>
            <person name="Schaap P."/>
            <person name="Glockner G."/>
        </authorList>
    </citation>
    <scope>NUCLEOTIDE SEQUENCE [LARGE SCALE GENOMIC DNA]</scope>
    <source>
        <strain evidence="2 3">Jena</strain>
    </source>
</reference>
<protein>
    <submittedName>
        <fullName evidence="2">Uncharacterized protein</fullName>
    </submittedName>
</protein>
<proteinExistence type="predicted"/>
<dbReference type="InParanoid" id="A0A2P6MVA7"/>
<keyword evidence="3" id="KW-1185">Reference proteome</keyword>
<evidence type="ECO:0000313" key="2">
    <source>
        <dbReference type="EMBL" id="PRP75635.1"/>
    </source>
</evidence>
<dbReference type="STRING" id="1890364.A0A2P6MVA7"/>
<evidence type="ECO:0000256" key="1">
    <source>
        <dbReference type="SAM" id="MobiDB-lite"/>
    </source>
</evidence>
<dbReference type="OrthoDB" id="4590138at2759"/>
<dbReference type="Proteomes" id="UP000241769">
    <property type="component" value="Unassembled WGS sequence"/>
</dbReference>
<comment type="caution">
    <text evidence="2">The sequence shown here is derived from an EMBL/GenBank/DDBJ whole genome shotgun (WGS) entry which is preliminary data.</text>
</comment>
<dbReference type="PANTHER" id="PTHR39474:SF1">
    <property type="entry name" value="FUNGAL SPECIFIC TRANSCRIPTION FACTOR"/>
    <property type="match status" value="1"/>
</dbReference>
<dbReference type="PANTHER" id="PTHR39474">
    <property type="entry name" value="UNNAMED PRODUCT"/>
    <property type="match status" value="1"/>
</dbReference>
<organism evidence="2 3">
    <name type="scientific">Planoprotostelium fungivorum</name>
    <dbReference type="NCBI Taxonomy" id="1890364"/>
    <lineage>
        <taxon>Eukaryota</taxon>
        <taxon>Amoebozoa</taxon>
        <taxon>Evosea</taxon>
        <taxon>Variosea</taxon>
        <taxon>Cavosteliida</taxon>
        <taxon>Cavosteliaceae</taxon>
        <taxon>Planoprotostelium</taxon>
    </lineage>
</organism>
<sequence>MSEEQKAQESLTLPAPEEGEGARTLHVGSKVALEDMGPVVVNENGTVSQIANWSQMNQVMRHFLSDTRIDDPQIERDNVNRILLKRNKQRLDRLKELEAKKDEQ</sequence>
<feature type="region of interest" description="Disordered" evidence="1">
    <location>
        <begin position="1"/>
        <end position="23"/>
    </location>
</feature>
<accession>A0A2P6MVA7</accession>
<gene>
    <name evidence="2" type="ORF">PROFUN_08001</name>
</gene>